<sequence length="30" mass="3398">MNVPQMDVAGPPAWTEYHRRETASLIGRDV</sequence>
<name>A0A381SUQ5_9ZZZZ</name>
<evidence type="ECO:0000313" key="1">
    <source>
        <dbReference type="EMBL" id="SVA07134.1"/>
    </source>
</evidence>
<proteinExistence type="predicted"/>
<protein>
    <submittedName>
        <fullName evidence="1">Uncharacterized protein</fullName>
    </submittedName>
</protein>
<gene>
    <name evidence="1" type="ORF">METZ01_LOCUS59988</name>
</gene>
<dbReference type="EMBL" id="UINC01003529">
    <property type="protein sequence ID" value="SVA07134.1"/>
    <property type="molecule type" value="Genomic_DNA"/>
</dbReference>
<reference evidence="1" key="1">
    <citation type="submission" date="2018-05" db="EMBL/GenBank/DDBJ databases">
        <authorList>
            <person name="Lanie J.A."/>
            <person name="Ng W.-L."/>
            <person name="Kazmierczak K.M."/>
            <person name="Andrzejewski T.M."/>
            <person name="Davidsen T.M."/>
            <person name="Wayne K.J."/>
            <person name="Tettelin H."/>
            <person name="Glass J.I."/>
            <person name="Rusch D."/>
            <person name="Podicherti R."/>
            <person name="Tsui H.-C.T."/>
            <person name="Winkler M.E."/>
        </authorList>
    </citation>
    <scope>NUCLEOTIDE SEQUENCE</scope>
</reference>
<organism evidence="1">
    <name type="scientific">marine metagenome</name>
    <dbReference type="NCBI Taxonomy" id="408172"/>
    <lineage>
        <taxon>unclassified sequences</taxon>
        <taxon>metagenomes</taxon>
        <taxon>ecological metagenomes</taxon>
    </lineage>
</organism>
<accession>A0A381SUQ5</accession>
<dbReference type="AlphaFoldDB" id="A0A381SUQ5"/>